<dbReference type="Gene3D" id="3.30.450.20">
    <property type="entry name" value="PAS domain"/>
    <property type="match status" value="2"/>
</dbReference>
<keyword evidence="4" id="KW-1133">Transmembrane helix</keyword>
<dbReference type="PANTHER" id="PTHR45138">
    <property type="entry name" value="REGULATORY COMPONENTS OF SENSORY TRANSDUCTION SYSTEM"/>
    <property type="match status" value="1"/>
</dbReference>
<dbReference type="PROSITE" id="PS50887">
    <property type="entry name" value="GGDEF"/>
    <property type="match status" value="1"/>
</dbReference>
<dbReference type="SUPFAM" id="SSF103190">
    <property type="entry name" value="Sensory domain-like"/>
    <property type="match status" value="2"/>
</dbReference>
<dbReference type="InterPro" id="IPR000160">
    <property type="entry name" value="GGDEF_dom"/>
</dbReference>
<dbReference type="SMART" id="SM00267">
    <property type="entry name" value="GGDEF"/>
    <property type="match status" value="1"/>
</dbReference>
<organism evidence="6 7">
    <name type="scientific">Candidatus Thiodiazotropha taylori</name>
    <dbReference type="NCBI Taxonomy" id="2792791"/>
    <lineage>
        <taxon>Bacteria</taxon>
        <taxon>Pseudomonadati</taxon>
        <taxon>Pseudomonadota</taxon>
        <taxon>Gammaproteobacteria</taxon>
        <taxon>Chromatiales</taxon>
        <taxon>Sedimenticolaceae</taxon>
        <taxon>Candidatus Thiodiazotropha</taxon>
    </lineage>
</organism>
<comment type="catalytic activity">
    <reaction evidence="3">
        <text>2 GTP = 3',3'-c-di-GMP + 2 diphosphate</text>
        <dbReference type="Rhea" id="RHEA:24898"/>
        <dbReference type="ChEBI" id="CHEBI:33019"/>
        <dbReference type="ChEBI" id="CHEBI:37565"/>
        <dbReference type="ChEBI" id="CHEBI:58805"/>
        <dbReference type="EC" id="2.7.7.65"/>
    </reaction>
</comment>
<dbReference type="FunFam" id="3.30.70.270:FF:000001">
    <property type="entry name" value="Diguanylate cyclase domain protein"/>
    <property type="match status" value="1"/>
</dbReference>
<dbReference type="NCBIfam" id="TIGR00254">
    <property type="entry name" value="GGDEF"/>
    <property type="match status" value="1"/>
</dbReference>
<comment type="cofactor">
    <cofactor evidence="1">
        <name>Mg(2+)</name>
        <dbReference type="ChEBI" id="CHEBI:18420"/>
    </cofactor>
</comment>
<dbReference type="SUPFAM" id="SSF55073">
    <property type="entry name" value="Nucleotide cyclase"/>
    <property type="match status" value="1"/>
</dbReference>
<dbReference type="AlphaFoldDB" id="A0A9E4N733"/>
<dbReference type="Pfam" id="PF00990">
    <property type="entry name" value="GGDEF"/>
    <property type="match status" value="1"/>
</dbReference>
<dbReference type="InterPro" id="IPR050469">
    <property type="entry name" value="Diguanylate_Cyclase"/>
</dbReference>
<evidence type="ECO:0000256" key="3">
    <source>
        <dbReference type="ARBA" id="ARBA00034247"/>
    </source>
</evidence>
<dbReference type="PANTHER" id="PTHR45138:SF9">
    <property type="entry name" value="DIGUANYLATE CYCLASE DGCM-RELATED"/>
    <property type="match status" value="1"/>
</dbReference>
<evidence type="ECO:0000259" key="5">
    <source>
        <dbReference type="PROSITE" id="PS50887"/>
    </source>
</evidence>
<keyword evidence="4" id="KW-0812">Transmembrane</keyword>
<feature type="transmembrane region" description="Helical" evidence="4">
    <location>
        <begin position="30"/>
        <end position="52"/>
    </location>
</feature>
<feature type="non-terminal residue" evidence="6">
    <location>
        <position position="569"/>
    </location>
</feature>
<reference evidence="6" key="1">
    <citation type="journal article" date="2021" name="Proc. Natl. Acad. Sci. U.S.A.">
        <title>Global biogeography of chemosynthetic symbionts reveals both localized and globally distributed symbiont groups. .</title>
        <authorList>
            <person name="Osvatic J.T."/>
            <person name="Wilkins L.G.E."/>
            <person name="Leibrecht L."/>
            <person name="Leray M."/>
            <person name="Zauner S."/>
            <person name="Polzin J."/>
            <person name="Camacho Y."/>
            <person name="Gros O."/>
            <person name="van Gils J.A."/>
            <person name="Eisen J.A."/>
            <person name="Petersen J.M."/>
            <person name="Yuen B."/>
        </authorList>
    </citation>
    <scope>NUCLEOTIDE SEQUENCE</scope>
    <source>
        <strain evidence="6">MAGclacostrist064TRANS</strain>
    </source>
</reference>
<dbReference type="InterPro" id="IPR029151">
    <property type="entry name" value="Sensor-like_sf"/>
</dbReference>
<comment type="caution">
    <text evidence="6">The sequence shown here is derived from an EMBL/GenBank/DDBJ whole genome shotgun (WGS) entry which is preliminary data.</text>
</comment>
<dbReference type="GO" id="GO:0052621">
    <property type="term" value="F:diguanylate cyclase activity"/>
    <property type="evidence" value="ECO:0007669"/>
    <property type="project" value="UniProtKB-EC"/>
</dbReference>
<dbReference type="InterPro" id="IPR029787">
    <property type="entry name" value="Nucleotide_cyclase"/>
</dbReference>
<gene>
    <name evidence="6" type="ORF">JAZ07_20605</name>
</gene>
<dbReference type="InterPro" id="IPR048760">
    <property type="entry name" value="VP0354-like_sensor_dom"/>
</dbReference>
<dbReference type="EMBL" id="JAEPCM010000774">
    <property type="protein sequence ID" value="MCG7948749.1"/>
    <property type="molecule type" value="Genomic_DNA"/>
</dbReference>
<keyword evidence="4" id="KW-0472">Membrane</keyword>
<dbReference type="InterPro" id="IPR043128">
    <property type="entry name" value="Rev_trsase/Diguanyl_cyclase"/>
</dbReference>
<proteinExistence type="predicted"/>
<evidence type="ECO:0000313" key="7">
    <source>
        <dbReference type="Proteomes" id="UP000886667"/>
    </source>
</evidence>
<dbReference type="EC" id="2.7.7.65" evidence="2"/>
<feature type="domain" description="GGDEF" evidence="5">
    <location>
        <begin position="420"/>
        <end position="553"/>
    </location>
</feature>
<feature type="transmembrane region" description="Helical" evidence="4">
    <location>
        <begin position="351"/>
        <end position="373"/>
    </location>
</feature>
<dbReference type="Proteomes" id="UP000886667">
    <property type="component" value="Unassembled WGS sequence"/>
</dbReference>
<name>A0A9E4N733_9GAMM</name>
<evidence type="ECO:0000256" key="2">
    <source>
        <dbReference type="ARBA" id="ARBA00012528"/>
    </source>
</evidence>
<sequence>MSARTGADSSRQPIDASIDDQNHFSARRELMVSFLWLFVPVSILLTAIFYLFSSQTEKYELQTAMIREESALNNASQLTSLIFVQKLSDLFVLAEGEVLRNYLHDESLKNWVSVTREFSLFARRKPKYMQIRYLNNQGMEIVRINNGSDEPEIVPRFELQNKQNRYYFKEAVQLDQGAIYISPLDLNVEKGVIEQPIKPTIRFATPVVDGYGEKRGVLIINYDPNEILQRIEEIFTNLVGQGVMLNRDGYWLLGKPEAQLWGFMYGREETFQRQRPDVWSAVESMDRGSFYSGEGLFVFQKTYPLDLTRQGTLENIEYLNKPELHQLGKRYWIYLSHISQSKLEELTLRRLVVATVAYLLLFIVSGMISLFFARNAVQKKLAFRKLEQFAATDALTGLANRRELATAGKREFLRAQRFSRELSVLMLDLDHFKLINDTHTHTVGDKVLRHVVELVNNVIRGQDILVRYGGEEFLILLPETDAKGALFLASYICKRVADEAYEGKQSVVPVTVSIGVSTIGDGDRSYHDLVVKADLALYRAKRAGRNRVVVYDETMDHIKQPEQAHGAAC</sequence>
<dbReference type="Pfam" id="PF21623">
    <property type="entry name" value="HK_sensor_dom_bact"/>
    <property type="match status" value="1"/>
</dbReference>
<dbReference type="CDD" id="cd01949">
    <property type="entry name" value="GGDEF"/>
    <property type="match status" value="1"/>
</dbReference>
<evidence type="ECO:0000256" key="4">
    <source>
        <dbReference type="SAM" id="Phobius"/>
    </source>
</evidence>
<protein>
    <recommendedName>
        <fullName evidence="2">diguanylate cyclase</fullName>
        <ecNumber evidence="2">2.7.7.65</ecNumber>
    </recommendedName>
</protein>
<evidence type="ECO:0000313" key="6">
    <source>
        <dbReference type="EMBL" id="MCG7948749.1"/>
    </source>
</evidence>
<accession>A0A9E4N733</accession>
<dbReference type="Gene3D" id="3.30.70.270">
    <property type="match status" value="1"/>
</dbReference>
<evidence type="ECO:0000256" key="1">
    <source>
        <dbReference type="ARBA" id="ARBA00001946"/>
    </source>
</evidence>